<name>Q751Q5_EREGS</name>
<dbReference type="PROSITE" id="PS51257">
    <property type="entry name" value="PROKAR_LIPOPROTEIN"/>
    <property type="match status" value="1"/>
</dbReference>
<proteinExistence type="predicted"/>
<feature type="signal peptide" evidence="1">
    <location>
        <begin position="1"/>
        <end position="25"/>
    </location>
</feature>
<dbReference type="RefSeq" id="NP_986301.1">
    <property type="nucleotide sequence ID" value="NM_211363.1"/>
</dbReference>
<accession>Q751Q5</accession>
<dbReference type="HOGENOM" id="CLU_1156135_0_0_1"/>
<sequence length="240" mass="26092">MYPIICKSLPSSFMLLLLLVTSVSCLFTGPAEVVKRLDSTPAAPENVIQEDSDPETAFMAIYRYGYAQDGPRTRWKEAGIIARTNIWTEWTPVTCCIERTEGMRTLRGNYAINATWSWGSVSVEMEFPDVEAILGASVRRIVSEASSMICGVTRAGAIVQIQVQIEMAKASFSLRDCSQDATGVQCTPWSDELSVSAPTGGITASCREVSNMQSSSCKIPGLLCEFTALGDPLYQTTTSV</sequence>
<evidence type="ECO:0000256" key="1">
    <source>
        <dbReference type="SAM" id="SignalP"/>
    </source>
</evidence>
<reference evidence="3" key="2">
    <citation type="journal article" date="2013" name="G3 (Bethesda)">
        <title>Genomes of Ashbya fungi isolated from insects reveal four mating-type loci, numerous translocations, lack of transposons, and distinct gene duplications.</title>
        <authorList>
            <person name="Dietrich F.S."/>
            <person name="Voegeli S."/>
            <person name="Kuo S."/>
            <person name="Philippsen P."/>
        </authorList>
    </citation>
    <scope>GENOME REANNOTATION</scope>
    <source>
        <strain evidence="3">ATCC 10895 / CBS 109.51 / FGSC 9923 / NRRL Y-1056</strain>
    </source>
</reference>
<keyword evidence="3" id="KW-1185">Reference proteome</keyword>
<evidence type="ECO:0000313" key="2">
    <source>
        <dbReference type="EMBL" id="AAS54125.1"/>
    </source>
</evidence>
<organism evidence="2 3">
    <name type="scientific">Eremothecium gossypii (strain ATCC 10895 / CBS 109.51 / FGSC 9923 / NRRL Y-1056)</name>
    <name type="common">Yeast</name>
    <name type="synonym">Ashbya gossypii</name>
    <dbReference type="NCBI Taxonomy" id="284811"/>
    <lineage>
        <taxon>Eukaryota</taxon>
        <taxon>Fungi</taxon>
        <taxon>Dikarya</taxon>
        <taxon>Ascomycota</taxon>
        <taxon>Saccharomycotina</taxon>
        <taxon>Saccharomycetes</taxon>
        <taxon>Saccharomycetales</taxon>
        <taxon>Saccharomycetaceae</taxon>
        <taxon>Eremothecium</taxon>
    </lineage>
</organism>
<protein>
    <submittedName>
        <fullName evidence="2">AGL366Cp</fullName>
    </submittedName>
</protein>
<reference evidence="2 3" key="1">
    <citation type="journal article" date="2004" name="Science">
        <title>The Ashbya gossypii genome as a tool for mapping the ancient Saccharomyces cerevisiae genome.</title>
        <authorList>
            <person name="Dietrich F.S."/>
            <person name="Voegeli S."/>
            <person name="Brachat S."/>
            <person name="Lerch A."/>
            <person name="Gates K."/>
            <person name="Steiner S."/>
            <person name="Mohr C."/>
            <person name="Pohlmann R."/>
            <person name="Luedi P."/>
            <person name="Choi S."/>
            <person name="Wing R.A."/>
            <person name="Flavier A."/>
            <person name="Gaffney T.D."/>
            <person name="Philippsen P."/>
        </authorList>
    </citation>
    <scope>NUCLEOTIDE SEQUENCE [LARGE SCALE GENOMIC DNA]</scope>
    <source>
        <strain evidence="3">ATCC 10895 / CBS 109.51 / FGSC 9923 / NRRL Y-1056</strain>
    </source>
</reference>
<feature type="chain" id="PRO_5004285280" evidence="1">
    <location>
        <begin position="26"/>
        <end position="240"/>
    </location>
</feature>
<dbReference type="OrthoDB" id="10390126at2759"/>
<dbReference type="EMBL" id="AE016820">
    <property type="protein sequence ID" value="AAS54125.1"/>
    <property type="molecule type" value="Genomic_DNA"/>
</dbReference>
<dbReference type="Proteomes" id="UP000000591">
    <property type="component" value="Chromosome VII"/>
</dbReference>
<gene>
    <name evidence="2" type="ORF">AGOS_AGL366C</name>
</gene>
<dbReference type="InParanoid" id="Q751Q5"/>
<keyword evidence="1" id="KW-0732">Signal</keyword>
<dbReference type="GeneID" id="4622593"/>
<dbReference type="KEGG" id="ago:AGOS_AGL366C"/>
<evidence type="ECO:0000313" key="3">
    <source>
        <dbReference type="Proteomes" id="UP000000591"/>
    </source>
</evidence>
<dbReference type="AlphaFoldDB" id="Q751Q5"/>